<evidence type="ECO:0000313" key="4">
    <source>
        <dbReference type="EMBL" id="CAL4793266.1"/>
    </source>
</evidence>
<dbReference type="EMBL" id="CAMXCT020003735">
    <property type="protein sequence ID" value="CAL1159329.1"/>
    <property type="molecule type" value="Genomic_DNA"/>
</dbReference>
<dbReference type="SUPFAM" id="SSF53335">
    <property type="entry name" value="S-adenosyl-L-methionine-dependent methyltransferases"/>
    <property type="match status" value="1"/>
</dbReference>
<sequence>MAGSTSVELEKALGSELQDHFGWPLQLKQAHLEVWLFVTEEHLVGLLLMRQLKSRPVYSSSTGLHPNVAWAMLNAAEVLPGEVLLDPMCGTGMLLTEAPMHCHVLGADISPDMISRAAAHFRSLQHPHWSLLRADVRHLPLPDASVDVVVCDLPFGRQFGTVEANRLLYPQALKEIRRVTRASGRCVLLTSLENRETLMSAVGESWSSVEEVQWNLANKLPAVLLFLSRTEGAAPRAPRLAAFGAGAGRFALQRKQQSPQLVLCQQK</sequence>
<dbReference type="GO" id="GO:0030488">
    <property type="term" value="P:tRNA methylation"/>
    <property type="evidence" value="ECO:0007669"/>
    <property type="project" value="TreeGrafter"/>
</dbReference>
<feature type="domain" description="Ribosomal RNA large subunit methyltransferase K/L-like methyltransferase" evidence="1">
    <location>
        <begin position="58"/>
        <end position="212"/>
    </location>
</feature>
<proteinExistence type="predicted"/>
<organism evidence="2">
    <name type="scientific">Cladocopium goreaui</name>
    <dbReference type="NCBI Taxonomy" id="2562237"/>
    <lineage>
        <taxon>Eukaryota</taxon>
        <taxon>Sar</taxon>
        <taxon>Alveolata</taxon>
        <taxon>Dinophyceae</taxon>
        <taxon>Suessiales</taxon>
        <taxon>Symbiodiniaceae</taxon>
        <taxon>Cladocopium</taxon>
    </lineage>
</organism>
<dbReference type="GO" id="GO:0043527">
    <property type="term" value="C:tRNA methyltransferase complex"/>
    <property type="evidence" value="ECO:0007669"/>
    <property type="project" value="UniProtKB-ARBA"/>
</dbReference>
<dbReference type="GO" id="GO:0016423">
    <property type="term" value="F:tRNA (guanine) methyltransferase activity"/>
    <property type="evidence" value="ECO:0007669"/>
    <property type="project" value="TreeGrafter"/>
</dbReference>
<comment type="caution">
    <text evidence="2">The sequence shown here is derived from an EMBL/GenBank/DDBJ whole genome shotgun (WGS) entry which is preliminary data.</text>
</comment>
<dbReference type="Gene3D" id="3.40.50.150">
    <property type="entry name" value="Vaccinia Virus protein VP39"/>
    <property type="match status" value="1"/>
</dbReference>
<accession>A0A9P1DAV4</accession>
<name>A0A9P1DAV4_9DINO</name>
<dbReference type="InterPro" id="IPR029063">
    <property type="entry name" value="SAM-dependent_MTases_sf"/>
</dbReference>
<evidence type="ECO:0000313" key="5">
    <source>
        <dbReference type="Proteomes" id="UP001152797"/>
    </source>
</evidence>
<dbReference type="PANTHER" id="PTHR14911">
    <property type="entry name" value="THUMP DOMAIN-CONTAINING"/>
    <property type="match status" value="1"/>
</dbReference>
<protein>
    <submittedName>
        <fullName evidence="4">tRNA (Guanine(6)-N2)-methyltransferase THUMP3 (GtROSA26asSor) (THUMP domain-containing protein 3)</fullName>
    </submittedName>
</protein>
<evidence type="ECO:0000313" key="2">
    <source>
        <dbReference type="EMBL" id="CAI4005954.1"/>
    </source>
</evidence>
<dbReference type="EMBL" id="CAMXCT010003735">
    <property type="protein sequence ID" value="CAI4005954.1"/>
    <property type="molecule type" value="Genomic_DNA"/>
</dbReference>
<feature type="non-terminal residue" evidence="2">
    <location>
        <position position="1"/>
    </location>
</feature>
<dbReference type="OrthoDB" id="438511at2759"/>
<dbReference type="CDD" id="cd02440">
    <property type="entry name" value="AdoMet_MTases"/>
    <property type="match status" value="1"/>
</dbReference>
<reference evidence="2" key="1">
    <citation type="submission" date="2022-10" db="EMBL/GenBank/DDBJ databases">
        <authorList>
            <person name="Chen Y."/>
            <person name="Dougan E. K."/>
            <person name="Chan C."/>
            <person name="Rhodes N."/>
            <person name="Thang M."/>
        </authorList>
    </citation>
    <scope>NUCLEOTIDE SEQUENCE</scope>
</reference>
<dbReference type="Pfam" id="PF01170">
    <property type="entry name" value="UPF0020"/>
    <property type="match status" value="1"/>
</dbReference>
<reference evidence="3" key="2">
    <citation type="submission" date="2024-04" db="EMBL/GenBank/DDBJ databases">
        <authorList>
            <person name="Chen Y."/>
            <person name="Shah S."/>
            <person name="Dougan E. K."/>
            <person name="Thang M."/>
            <person name="Chan C."/>
        </authorList>
    </citation>
    <scope>NUCLEOTIDE SEQUENCE [LARGE SCALE GENOMIC DNA]</scope>
</reference>
<dbReference type="InterPro" id="IPR000241">
    <property type="entry name" value="RlmKL-like_Mtase"/>
</dbReference>
<evidence type="ECO:0000313" key="3">
    <source>
        <dbReference type="EMBL" id="CAL1159329.1"/>
    </source>
</evidence>
<gene>
    <name evidence="2" type="ORF">C1SCF055_LOCUS31638</name>
</gene>
<dbReference type="EMBL" id="CAMXCT030003735">
    <property type="protein sequence ID" value="CAL4793266.1"/>
    <property type="molecule type" value="Genomic_DNA"/>
</dbReference>
<keyword evidence="5" id="KW-1185">Reference proteome</keyword>
<dbReference type="AlphaFoldDB" id="A0A9P1DAV4"/>
<dbReference type="PANTHER" id="PTHR14911:SF1">
    <property type="entry name" value="THUMP DOMAIN-CONTAINING PROTEIN 2"/>
    <property type="match status" value="1"/>
</dbReference>
<dbReference type="Proteomes" id="UP001152797">
    <property type="component" value="Unassembled WGS sequence"/>
</dbReference>
<evidence type="ECO:0000259" key="1">
    <source>
        <dbReference type="Pfam" id="PF01170"/>
    </source>
</evidence>